<dbReference type="Proteomes" id="UP000034069">
    <property type="component" value="Unassembled WGS sequence"/>
</dbReference>
<dbReference type="AlphaFoldDB" id="A0A0G1IX69"/>
<comment type="caution">
    <text evidence="1">The sequence shown here is derived from an EMBL/GenBank/DDBJ whole genome shotgun (WGS) entry which is preliminary data.</text>
</comment>
<evidence type="ECO:0000313" key="2">
    <source>
        <dbReference type="Proteomes" id="UP000034069"/>
    </source>
</evidence>
<organism evidence="1 2">
    <name type="scientific">Candidatus Collierbacteria bacterium GW2011_GWA1_44_12</name>
    <dbReference type="NCBI Taxonomy" id="1618376"/>
    <lineage>
        <taxon>Bacteria</taxon>
        <taxon>Candidatus Collieribacteriota</taxon>
    </lineage>
</organism>
<dbReference type="EMBL" id="LCHN01000001">
    <property type="protein sequence ID" value="KKT36397.1"/>
    <property type="molecule type" value="Genomic_DNA"/>
</dbReference>
<evidence type="ECO:0000313" key="1">
    <source>
        <dbReference type="EMBL" id="KKT36397.1"/>
    </source>
</evidence>
<protein>
    <submittedName>
        <fullName evidence="1">Uncharacterized protein</fullName>
    </submittedName>
</protein>
<sequence length="61" mass="6542">MLGVVSAGTTIFRDSKLLGCVGFIPFGDIVEMSTFGAFQTYVLSGSFFSHSGDILAQKLIY</sequence>
<accession>A0A0G1IX69</accession>
<gene>
    <name evidence="1" type="ORF">UW23_C0001G0007</name>
</gene>
<reference evidence="1 2" key="1">
    <citation type="journal article" date="2015" name="Nature">
        <title>rRNA introns, odd ribosomes, and small enigmatic genomes across a large radiation of phyla.</title>
        <authorList>
            <person name="Brown C.T."/>
            <person name="Hug L.A."/>
            <person name="Thomas B.C."/>
            <person name="Sharon I."/>
            <person name="Castelle C.J."/>
            <person name="Singh A."/>
            <person name="Wilkins M.J."/>
            <person name="Williams K.H."/>
            <person name="Banfield J.F."/>
        </authorList>
    </citation>
    <scope>NUCLEOTIDE SEQUENCE [LARGE SCALE GENOMIC DNA]</scope>
</reference>
<proteinExistence type="predicted"/>
<name>A0A0G1IX69_9BACT</name>